<name>A0A5S4H3A4_9ACTN</name>
<dbReference type="EMBL" id="VCKZ01000081">
    <property type="protein sequence ID" value="TMR39738.1"/>
    <property type="molecule type" value="Genomic_DNA"/>
</dbReference>
<dbReference type="Pfam" id="PF20064">
    <property type="entry name" value="DUF6463"/>
    <property type="match status" value="1"/>
</dbReference>
<dbReference type="AlphaFoldDB" id="A0A5S4H3A4"/>
<keyword evidence="2" id="KW-0812">Transmembrane</keyword>
<dbReference type="OrthoDB" id="3830785at2"/>
<reference evidence="3 4" key="1">
    <citation type="submission" date="2019-05" db="EMBL/GenBank/DDBJ databases">
        <title>Draft genome sequence of Actinomadura geliboluensis A8036.</title>
        <authorList>
            <person name="Saricaoglu S."/>
            <person name="Isik K."/>
        </authorList>
    </citation>
    <scope>NUCLEOTIDE SEQUENCE [LARGE SCALE GENOMIC DNA]</scope>
    <source>
        <strain evidence="3 4">A8036</strain>
    </source>
</reference>
<feature type="transmembrane region" description="Helical" evidence="2">
    <location>
        <begin position="87"/>
        <end position="103"/>
    </location>
</feature>
<organism evidence="3 4">
    <name type="scientific">Actinomadura geliboluensis</name>
    <dbReference type="NCBI Taxonomy" id="882440"/>
    <lineage>
        <taxon>Bacteria</taxon>
        <taxon>Bacillati</taxon>
        <taxon>Actinomycetota</taxon>
        <taxon>Actinomycetes</taxon>
        <taxon>Streptosporangiales</taxon>
        <taxon>Thermomonosporaceae</taxon>
        <taxon>Actinomadura</taxon>
    </lineage>
</organism>
<evidence type="ECO:0000256" key="2">
    <source>
        <dbReference type="SAM" id="Phobius"/>
    </source>
</evidence>
<accession>A0A5S4H3A4</accession>
<sequence length="148" mass="15444">MTREPRPAALSRWTPRLILAIAVLHVLVGLGSDRSHWRGIVSEGLWNTVAGDDARLTASWFLLCGVALFGLGLLVRRSVIATGTVPAEAGWLLLVLGTLVSVLEPASGGWALLVIGALSLTATRRTASRAGSAGPAPETETTTPLGRS</sequence>
<gene>
    <name evidence="3" type="ORF">ETD96_13760</name>
</gene>
<protein>
    <submittedName>
        <fullName evidence="3">Uncharacterized protein</fullName>
    </submittedName>
</protein>
<dbReference type="RefSeq" id="WP_138636729.1">
    <property type="nucleotide sequence ID" value="NZ_JASWDG010000021.1"/>
</dbReference>
<keyword evidence="2" id="KW-0472">Membrane</keyword>
<evidence type="ECO:0000313" key="4">
    <source>
        <dbReference type="Proteomes" id="UP000305238"/>
    </source>
</evidence>
<dbReference type="Proteomes" id="UP000305238">
    <property type="component" value="Unassembled WGS sequence"/>
</dbReference>
<evidence type="ECO:0000256" key="1">
    <source>
        <dbReference type="SAM" id="MobiDB-lite"/>
    </source>
</evidence>
<evidence type="ECO:0000313" key="3">
    <source>
        <dbReference type="EMBL" id="TMR39738.1"/>
    </source>
</evidence>
<feature type="region of interest" description="Disordered" evidence="1">
    <location>
        <begin position="128"/>
        <end position="148"/>
    </location>
</feature>
<dbReference type="InterPro" id="IPR045590">
    <property type="entry name" value="DUF6463"/>
</dbReference>
<feature type="transmembrane region" description="Helical" evidence="2">
    <location>
        <begin position="109"/>
        <end position="127"/>
    </location>
</feature>
<comment type="caution">
    <text evidence="3">The sequence shown here is derived from an EMBL/GenBank/DDBJ whole genome shotgun (WGS) entry which is preliminary data.</text>
</comment>
<keyword evidence="2" id="KW-1133">Transmembrane helix</keyword>
<keyword evidence="4" id="KW-1185">Reference proteome</keyword>
<feature type="transmembrane region" description="Helical" evidence="2">
    <location>
        <begin position="55"/>
        <end position="75"/>
    </location>
</feature>
<proteinExistence type="predicted"/>